<dbReference type="GO" id="GO:0016020">
    <property type="term" value="C:membrane"/>
    <property type="evidence" value="ECO:0007669"/>
    <property type="project" value="UniProtKB-SubCell"/>
</dbReference>
<proteinExistence type="inferred from homology"/>
<evidence type="ECO:0000256" key="8">
    <source>
        <dbReference type="ARBA" id="ARBA00023136"/>
    </source>
</evidence>
<evidence type="ECO:0000256" key="4">
    <source>
        <dbReference type="ARBA" id="ARBA00022692"/>
    </source>
</evidence>
<feature type="transmembrane region" description="Helical" evidence="10">
    <location>
        <begin position="89"/>
        <end position="109"/>
    </location>
</feature>
<reference evidence="11" key="1">
    <citation type="submission" date="2022-07" db="EMBL/GenBank/DDBJ databases">
        <title>Fungi with potential for degradation of polypropylene.</title>
        <authorList>
            <person name="Gostincar C."/>
        </authorList>
    </citation>
    <scope>NUCLEOTIDE SEQUENCE</scope>
    <source>
        <strain evidence="11">EXF-13308</strain>
    </source>
</reference>
<feature type="region of interest" description="Disordered" evidence="9">
    <location>
        <begin position="1"/>
        <end position="41"/>
    </location>
</feature>
<evidence type="ECO:0000256" key="3">
    <source>
        <dbReference type="ARBA" id="ARBA00022448"/>
    </source>
</evidence>
<evidence type="ECO:0000313" key="11">
    <source>
        <dbReference type="EMBL" id="KAJ9136659.1"/>
    </source>
</evidence>
<organism evidence="11 12">
    <name type="scientific">Pleurostoma richardsiae</name>
    <dbReference type="NCBI Taxonomy" id="41990"/>
    <lineage>
        <taxon>Eukaryota</taxon>
        <taxon>Fungi</taxon>
        <taxon>Dikarya</taxon>
        <taxon>Ascomycota</taxon>
        <taxon>Pezizomycotina</taxon>
        <taxon>Sordariomycetes</taxon>
        <taxon>Sordariomycetidae</taxon>
        <taxon>Calosphaeriales</taxon>
        <taxon>Pleurostomataceae</taxon>
        <taxon>Pleurostoma</taxon>
    </lineage>
</organism>
<keyword evidence="3" id="KW-0813">Transport</keyword>
<dbReference type="NCBIfam" id="TIGR00728">
    <property type="entry name" value="OPT_sfam"/>
    <property type="match status" value="1"/>
</dbReference>
<feature type="transmembrane region" description="Helical" evidence="10">
    <location>
        <begin position="523"/>
        <end position="543"/>
    </location>
</feature>
<feature type="transmembrane region" description="Helical" evidence="10">
    <location>
        <begin position="472"/>
        <end position="490"/>
    </location>
</feature>
<feature type="transmembrane region" description="Helical" evidence="10">
    <location>
        <begin position="239"/>
        <end position="267"/>
    </location>
</feature>
<evidence type="ECO:0000256" key="7">
    <source>
        <dbReference type="ARBA" id="ARBA00022989"/>
    </source>
</evidence>
<keyword evidence="8 10" id="KW-0472">Membrane</keyword>
<feature type="transmembrane region" description="Helical" evidence="10">
    <location>
        <begin position="448"/>
        <end position="466"/>
    </location>
</feature>
<dbReference type="AlphaFoldDB" id="A0AA38RGP1"/>
<dbReference type="EMBL" id="JANBVO010000039">
    <property type="protein sequence ID" value="KAJ9136659.1"/>
    <property type="molecule type" value="Genomic_DNA"/>
</dbReference>
<dbReference type="Pfam" id="PF03169">
    <property type="entry name" value="OPT"/>
    <property type="match status" value="1"/>
</dbReference>
<name>A0AA38RGP1_9PEZI</name>
<feature type="transmembrane region" description="Helical" evidence="10">
    <location>
        <begin position="62"/>
        <end position="83"/>
    </location>
</feature>
<dbReference type="Proteomes" id="UP001174694">
    <property type="component" value="Unassembled WGS sequence"/>
</dbReference>
<comment type="subcellular location">
    <subcellularLocation>
        <location evidence="1">Membrane</location>
        <topology evidence="1">Multi-pass membrane protein</topology>
    </subcellularLocation>
</comment>
<feature type="transmembrane region" description="Helical" evidence="10">
    <location>
        <begin position="702"/>
        <end position="724"/>
    </location>
</feature>
<dbReference type="GO" id="GO:0035673">
    <property type="term" value="F:oligopeptide transmembrane transporter activity"/>
    <property type="evidence" value="ECO:0007669"/>
    <property type="project" value="InterPro"/>
</dbReference>
<evidence type="ECO:0000256" key="5">
    <source>
        <dbReference type="ARBA" id="ARBA00022856"/>
    </source>
</evidence>
<dbReference type="NCBIfam" id="TIGR00727">
    <property type="entry name" value="ISP4_OPT"/>
    <property type="match status" value="1"/>
</dbReference>
<dbReference type="InterPro" id="IPR004648">
    <property type="entry name" value="Oligpept_transpt"/>
</dbReference>
<sequence length="765" mass="84511">MSSTTEKDAGSLKPVDNEKGGADVDITAEDSSPMDEKNTYADVRASVPSTDDEEMPASTFRAWFIGIVLTFVIGGMDQLFVLHNPPLSVSTYILIIISYPVGCFLARLLPSHKFNVIGQTVSLNPGPFNYKEHAVISIMVIGSSGINNGGTATDVYTAFIEYLGLKEKVTIGYKLLFLLANQGLALGLGGVFQRVLVDPAYCVWPRALPTCAMIHAFHDGSFSGADFRVPGWKMSRMRFFWIVGIITMLYEFIPGYLFTALSTFAWVTWIAPMNVPLNQVFGSTSGLDLIPMTFDWNEVVGYLGNPLIIPSWAIINVGLASVFILWILTPALHWSNVWYGQCFPVSSSTVWDNTGSAYNTSRVLTADFRLNETAYHEYSPIFLSTTSVLSYGLGLGSVVAVLVHSYLHHRHEVWEGLRKTFSKSSNETDSSSEDIHTKLMAKYPCTPTWWYGVLLLVMTGLAIAFTEAFDTGMPWWGVILALVIQLLLLVPTGLMMAICNQSVTLGVLGALIGGFIWPGRFEAVVLFKLFLYVPIATTGALLGNQKVGHYMKIPPRLVFWVQLVGVIVQWLAQTGVNTWALGNISGVCTTSTVFICPLARSFKSSIVFWGLIGPEKLFGSGAMYSSMLWFFLIGAALPVVVYYAAKRWPHSFLKRIHVPLIMSSTAAIPPATAINFMTWAIIGMIFNWFIKRRWTVWWLKYNYVLSAALDAGLGVCVFLTFFCLQYPGVTLNWWGNVKALETADVLGLPLKTVAEGETFGPSTWL</sequence>
<keyword evidence="12" id="KW-1185">Reference proteome</keyword>
<dbReference type="InterPro" id="IPR004813">
    <property type="entry name" value="OPT"/>
</dbReference>
<dbReference type="PANTHER" id="PTHR22601">
    <property type="entry name" value="ISP4 LIKE PROTEIN"/>
    <property type="match status" value="1"/>
</dbReference>
<evidence type="ECO:0000256" key="10">
    <source>
        <dbReference type="SAM" id="Phobius"/>
    </source>
</evidence>
<evidence type="ECO:0000256" key="1">
    <source>
        <dbReference type="ARBA" id="ARBA00004141"/>
    </source>
</evidence>
<evidence type="ECO:0000256" key="6">
    <source>
        <dbReference type="ARBA" id="ARBA00022927"/>
    </source>
</evidence>
<keyword evidence="7 10" id="KW-1133">Transmembrane helix</keyword>
<gene>
    <name evidence="11" type="ORF">NKR23_g9786</name>
</gene>
<keyword evidence="5" id="KW-0571">Peptide transport</keyword>
<feature type="transmembrane region" description="Helical" evidence="10">
    <location>
        <begin position="307"/>
        <end position="328"/>
    </location>
</feature>
<feature type="transmembrane region" description="Helical" evidence="10">
    <location>
        <begin position="497"/>
        <end position="517"/>
    </location>
</feature>
<feature type="transmembrane region" description="Helical" evidence="10">
    <location>
        <begin position="627"/>
        <end position="645"/>
    </location>
</feature>
<comment type="similarity">
    <text evidence="2">Belongs to the oligopeptide OPT transporter family.</text>
</comment>
<evidence type="ECO:0000313" key="12">
    <source>
        <dbReference type="Proteomes" id="UP001174694"/>
    </source>
</evidence>
<keyword evidence="4 10" id="KW-0812">Transmembrane</keyword>
<protein>
    <submittedName>
        <fullName evidence="11">Small oligopeptide transporter, OPT family</fullName>
    </submittedName>
</protein>
<accession>A0AA38RGP1</accession>
<dbReference type="GO" id="GO:0015031">
    <property type="term" value="P:protein transport"/>
    <property type="evidence" value="ECO:0007669"/>
    <property type="project" value="UniProtKB-KW"/>
</dbReference>
<keyword evidence="6" id="KW-0653">Protein transport</keyword>
<evidence type="ECO:0000256" key="2">
    <source>
        <dbReference type="ARBA" id="ARBA00008807"/>
    </source>
</evidence>
<feature type="transmembrane region" description="Helical" evidence="10">
    <location>
        <begin position="555"/>
        <end position="572"/>
    </location>
</feature>
<feature type="transmembrane region" description="Helical" evidence="10">
    <location>
        <begin position="666"/>
        <end position="690"/>
    </location>
</feature>
<comment type="caution">
    <text evidence="11">The sequence shown here is derived from an EMBL/GenBank/DDBJ whole genome shotgun (WGS) entry which is preliminary data.</text>
</comment>
<feature type="compositionally biased region" description="Basic and acidic residues" evidence="9">
    <location>
        <begin position="1"/>
        <end position="22"/>
    </location>
</feature>
<evidence type="ECO:0000256" key="9">
    <source>
        <dbReference type="SAM" id="MobiDB-lite"/>
    </source>
</evidence>